<organism evidence="2">
    <name type="scientific">Anguilla anguilla</name>
    <name type="common">European freshwater eel</name>
    <name type="synonym">Muraena anguilla</name>
    <dbReference type="NCBI Taxonomy" id="7936"/>
    <lineage>
        <taxon>Eukaryota</taxon>
        <taxon>Metazoa</taxon>
        <taxon>Chordata</taxon>
        <taxon>Craniata</taxon>
        <taxon>Vertebrata</taxon>
        <taxon>Euteleostomi</taxon>
        <taxon>Actinopterygii</taxon>
        <taxon>Neopterygii</taxon>
        <taxon>Teleostei</taxon>
        <taxon>Anguilliformes</taxon>
        <taxon>Anguillidae</taxon>
        <taxon>Anguilla</taxon>
    </lineage>
</organism>
<dbReference type="AlphaFoldDB" id="A0A0E9SBR9"/>
<evidence type="ECO:0000313" key="2">
    <source>
        <dbReference type="EMBL" id="JAH38682.1"/>
    </source>
</evidence>
<proteinExistence type="predicted"/>
<reference evidence="2" key="1">
    <citation type="submission" date="2014-11" db="EMBL/GenBank/DDBJ databases">
        <authorList>
            <person name="Amaro Gonzalez C."/>
        </authorList>
    </citation>
    <scope>NUCLEOTIDE SEQUENCE</scope>
</reference>
<feature type="region of interest" description="Disordered" evidence="1">
    <location>
        <begin position="1"/>
        <end position="21"/>
    </location>
</feature>
<name>A0A0E9SBR9_ANGAN</name>
<evidence type="ECO:0000256" key="1">
    <source>
        <dbReference type="SAM" id="MobiDB-lite"/>
    </source>
</evidence>
<dbReference type="EMBL" id="GBXM01065104">
    <property type="protein sequence ID" value="JAH43473.1"/>
    <property type="molecule type" value="Transcribed_RNA"/>
</dbReference>
<feature type="compositionally biased region" description="Polar residues" evidence="1">
    <location>
        <begin position="1"/>
        <end position="11"/>
    </location>
</feature>
<feature type="compositionally biased region" description="Basic and acidic residues" evidence="1">
    <location>
        <begin position="12"/>
        <end position="21"/>
    </location>
</feature>
<sequence length="21" mass="2380">MCSTHGSQSLPQRRDLPIEHS</sequence>
<reference evidence="2" key="2">
    <citation type="journal article" date="2015" name="Fish Shellfish Immunol.">
        <title>Early steps in the European eel (Anguilla anguilla)-Vibrio vulnificus interaction in the gills: Role of the RtxA13 toxin.</title>
        <authorList>
            <person name="Callol A."/>
            <person name="Pajuelo D."/>
            <person name="Ebbesson L."/>
            <person name="Teles M."/>
            <person name="MacKenzie S."/>
            <person name="Amaro C."/>
        </authorList>
    </citation>
    <scope>NUCLEOTIDE SEQUENCE</scope>
</reference>
<dbReference type="EMBL" id="GBXM01069895">
    <property type="protein sequence ID" value="JAH38682.1"/>
    <property type="molecule type" value="Transcribed_RNA"/>
</dbReference>
<protein>
    <submittedName>
        <fullName evidence="2">Uncharacterized protein</fullName>
    </submittedName>
</protein>
<accession>A0A0E9SBR9</accession>